<sequence length="55" mass="6198">MISIVPADTRRPVFSGFLGNVLYLTEIQGKKFRPPRKRPADVISAGGLLFRRARQ</sequence>
<protein>
    <submittedName>
        <fullName evidence="1">Uncharacterized protein</fullName>
    </submittedName>
</protein>
<dbReference type="RefSeq" id="WP_169641945.1">
    <property type="nucleotide sequence ID" value="NZ_CP048788.1"/>
</dbReference>
<dbReference type="AlphaFoldDB" id="A0A858T0J6"/>
<organism evidence="1 2">
    <name type="scientific">Roseobacter ponti</name>
    <dbReference type="NCBI Taxonomy" id="1891787"/>
    <lineage>
        <taxon>Bacteria</taxon>
        <taxon>Pseudomonadati</taxon>
        <taxon>Pseudomonadota</taxon>
        <taxon>Alphaproteobacteria</taxon>
        <taxon>Rhodobacterales</taxon>
        <taxon>Roseobacteraceae</taxon>
        <taxon>Roseobacter</taxon>
    </lineage>
</organism>
<dbReference type="Proteomes" id="UP000503308">
    <property type="component" value="Chromosome"/>
</dbReference>
<accession>A0A858T0J6</accession>
<evidence type="ECO:0000313" key="2">
    <source>
        <dbReference type="Proteomes" id="UP000503308"/>
    </source>
</evidence>
<gene>
    <name evidence="1" type="ORF">G3256_16875</name>
</gene>
<keyword evidence="2" id="KW-1185">Reference proteome</keyword>
<name>A0A858T0J6_9RHOB</name>
<dbReference type="KEGG" id="rpon:G3256_16875"/>
<dbReference type="EMBL" id="CP048788">
    <property type="protein sequence ID" value="QJF52726.1"/>
    <property type="molecule type" value="Genomic_DNA"/>
</dbReference>
<reference evidence="1 2" key="1">
    <citation type="submission" date="2020-02" db="EMBL/GenBank/DDBJ databases">
        <title>Genome sequence of Roseobacter ponti.</title>
        <authorList>
            <person name="Hollensteiner J."/>
            <person name="Schneider D."/>
            <person name="Poehlein A."/>
            <person name="Daniel R."/>
        </authorList>
    </citation>
    <scope>NUCLEOTIDE SEQUENCE [LARGE SCALE GENOMIC DNA]</scope>
    <source>
        <strain evidence="1 2">DSM 106830</strain>
    </source>
</reference>
<evidence type="ECO:0000313" key="1">
    <source>
        <dbReference type="EMBL" id="QJF52726.1"/>
    </source>
</evidence>
<proteinExistence type="predicted"/>